<dbReference type="OrthoDB" id="14196at2"/>
<dbReference type="InterPro" id="IPR000297">
    <property type="entry name" value="PPIase_PpiC"/>
</dbReference>
<dbReference type="AlphaFoldDB" id="A0A0K9GQQ5"/>
<dbReference type="PANTHER" id="PTHR47245:SF1">
    <property type="entry name" value="FOLDASE PROTEIN PRSA"/>
    <property type="match status" value="1"/>
</dbReference>
<evidence type="ECO:0000313" key="15">
    <source>
        <dbReference type="Proteomes" id="UP000037146"/>
    </source>
</evidence>
<comment type="catalytic activity">
    <reaction evidence="1 11">
        <text>[protein]-peptidylproline (omega=180) = [protein]-peptidylproline (omega=0)</text>
        <dbReference type="Rhea" id="RHEA:16237"/>
        <dbReference type="Rhea" id="RHEA-COMP:10747"/>
        <dbReference type="Rhea" id="RHEA-COMP:10748"/>
        <dbReference type="ChEBI" id="CHEBI:83833"/>
        <dbReference type="ChEBI" id="CHEBI:83834"/>
        <dbReference type="EC" id="5.2.1.8"/>
    </reaction>
</comment>
<dbReference type="PROSITE" id="PS51257">
    <property type="entry name" value="PROKAR_LIPOPROTEIN"/>
    <property type="match status" value="1"/>
</dbReference>
<dbReference type="Gene3D" id="3.10.50.40">
    <property type="match status" value="1"/>
</dbReference>
<dbReference type="Pfam" id="PF13616">
    <property type="entry name" value="Rotamase_3"/>
    <property type="match status" value="1"/>
</dbReference>
<comment type="similarity">
    <text evidence="3 11">Belongs to the PrsA family.</text>
</comment>
<feature type="domain" description="PpiC" evidence="13">
    <location>
        <begin position="137"/>
        <end position="227"/>
    </location>
</feature>
<keyword evidence="10 11" id="KW-0449">Lipoprotein</keyword>
<gene>
    <name evidence="11 14" type="primary">prsA</name>
    <name evidence="14" type="ORF">AC625_05410</name>
</gene>
<dbReference type="GO" id="GO:0006457">
    <property type="term" value="P:protein folding"/>
    <property type="evidence" value="ECO:0007669"/>
    <property type="project" value="UniProtKB-UniRule"/>
</dbReference>
<dbReference type="EMBL" id="LFZW01000001">
    <property type="protein sequence ID" value="KMY49014.1"/>
    <property type="molecule type" value="Genomic_DNA"/>
</dbReference>
<dbReference type="Proteomes" id="UP000037146">
    <property type="component" value="Unassembled WGS sequence"/>
</dbReference>
<keyword evidence="9 11" id="KW-0413">Isomerase</keyword>
<keyword evidence="4 11" id="KW-1003">Cell membrane</keyword>
<accession>A0A0K9GQQ5</accession>
<dbReference type="PROSITE" id="PS01096">
    <property type="entry name" value="PPIC_PPIASE_1"/>
    <property type="match status" value="1"/>
</dbReference>
<dbReference type="SUPFAM" id="SSF54534">
    <property type="entry name" value="FKBP-like"/>
    <property type="match status" value="1"/>
</dbReference>
<keyword evidence="8 11" id="KW-0564">Palmitate</keyword>
<evidence type="ECO:0000256" key="7">
    <source>
        <dbReference type="ARBA" id="ARBA00023136"/>
    </source>
</evidence>
<dbReference type="EC" id="5.2.1.8" evidence="11"/>
<feature type="chain" id="PRO_5038521573" description="Foldase protein PrsA" evidence="12">
    <location>
        <begin position="24"/>
        <end position="290"/>
    </location>
</feature>
<dbReference type="GO" id="GO:0005886">
    <property type="term" value="C:plasma membrane"/>
    <property type="evidence" value="ECO:0007669"/>
    <property type="project" value="UniProtKB-SubCell"/>
</dbReference>
<proteinExistence type="inferred from homology"/>
<organism evidence="14 15">
    <name type="scientific">Peribacillus loiseleuriae</name>
    <dbReference type="NCBI Taxonomy" id="1679170"/>
    <lineage>
        <taxon>Bacteria</taxon>
        <taxon>Bacillati</taxon>
        <taxon>Bacillota</taxon>
        <taxon>Bacilli</taxon>
        <taxon>Bacillales</taxon>
        <taxon>Bacillaceae</taxon>
        <taxon>Peribacillus</taxon>
    </lineage>
</organism>
<comment type="caution">
    <text evidence="14">The sequence shown here is derived from an EMBL/GenBank/DDBJ whole genome shotgun (WGS) entry which is preliminary data.</text>
</comment>
<evidence type="ECO:0000256" key="5">
    <source>
        <dbReference type="ARBA" id="ARBA00022729"/>
    </source>
</evidence>
<reference evidence="15" key="1">
    <citation type="submission" date="2015-07" db="EMBL/GenBank/DDBJ databases">
        <title>Genome sequencing project for genomic taxonomy and phylogenomics of Bacillus-like bacteria.</title>
        <authorList>
            <person name="Liu B."/>
            <person name="Wang J."/>
            <person name="Zhu Y."/>
            <person name="Liu G."/>
            <person name="Chen Q."/>
            <person name="Chen Z."/>
            <person name="Lan J."/>
            <person name="Che J."/>
            <person name="Ge C."/>
            <person name="Shi H."/>
            <person name="Pan Z."/>
            <person name="Liu X."/>
        </authorList>
    </citation>
    <scope>NUCLEOTIDE SEQUENCE [LARGE SCALE GENOMIC DNA]</scope>
    <source>
        <strain evidence="15">FJAT-27997</strain>
    </source>
</reference>
<evidence type="ECO:0000256" key="4">
    <source>
        <dbReference type="ARBA" id="ARBA00022475"/>
    </source>
</evidence>
<dbReference type="InterPro" id="IPR046357">
    <property type="entry name" value="PPIase_dom_sf"/>
</dbReference>
<comment type="function">
    <text evidence="11">Plays a major role in protein secretion by helping the post-translocational extracellular folding of several secreted proteins.</text>
</comment>
<keyword evidence="6 11" id="KW-0697">Rotamase</keyword>
<dbReference type="STRING" id="1679170.AC625_05410"/>
<dbReference type="InterPro" id="IPR027304">
    <property type="entry name" value="Trigger_fact/SurA_dom_sf"/>
</dbReference>
<dbReference type="GO" id="GO:0003755">
    <property type="term" value="F:peptidyl-prolyl cis-trans isomerase activity"/>
    <property type="evidence" value="ECO:0007669"/>
    <property type="project" value="UniProtKB-UniRule"/>
</dbReference>
<dbReference type="InterPro" id="IPR023058">
    <property type="entry name" value="PPIase_PpiC_CS"/>
</dbReference>
<sequence>MKKWALSIMVIAGLLGLAACSNGGDSKAVATSKAGDITKEELYDVMKERYGDAVLQELVYEKILSDKYKVTDKELDKKLDELKTQLGENYEMALAQSGMDEAALKRSLKVQMLQEKAALASVKVTEKEMKEYYDNQKPEIHARHILVKDETTAKEVKEKLKNGEDFAKLAKEYSTDTGSAEKGGDLGWFGQGAMVAEFENAAYTLKKDEISEPVKSQYGFHIIQLLDKKEKKSYEESKAEIEKELKLSKLDNAAVQKALNKEVKDADLKVNDNDLKDAFKTEEPAEPAKK</sequence>
<keyword evidence="15" id="KW-1185">Reference proteome</keyword>
<dbReference type="HAMAP" id="MF_01145">
    <property type="entry name" value="Foldase_PrsA"/>
    <property type="match status" value="1"/>
</dbReference>
<evidence type="ECO:0000256" key="1">
    <source>
        <dbReference type="ARBA" id="ARBA00000971"/>
    </source>
</evidence>
<keyword evidence="5 11" id="KW-0732">Signal</keyword>
<dbReference type="PATRIC" id="fig|1679170.3.peg.1157"/>
<dbReference type="PROSITE" id="PS50198">
    <property type="entry name" value="PPIC_PPIASE_2"/>
    <property type="match status" value="1"/>
</dbReference>
<dbReference type="RefSeq" id="WP_049680346.1">
    <property type="nucleotide sequence ID" value="NZ_LFZW01000001.1"/>
</dbReference>
<protein>
    <recommendedName>
        <fullName evidence="11">Foldase protein PrsA</fullName>
        <ecNumber evidence="11">5.2.1.8</ecNumber>
    </recommendedName>
</protein>
<name>A0A0K9GQQ5_9BACI</name>
<evidence type="ECO:0000256" key="2">
    <source>
        <dbReference type="ARBA" id="ARBA00004193"/>
    </source>
</evidence>
<evidence type="ECO:0000256" key="11">
    <source>
        <dbReference type="HAMAP-Rule" id="MF_01145"/>
    </source>
</evidence>
<feature type="signal peptide" evidence="12">
    <location>
        <begin position="1"/>
        <end position="23"/>
    </location>
</feature>
<dbReference type="PANTHER" id="PTHR47245">
    <property type="entry name" value="PEPTIDYLPROLYL ISOMERASE"/>
    <property type="match status" value="1"/>
</dbReference>
<evidence type="ECO:0000259" key="13">
    <source>
        <dbReference type="PROSITE" id="PS50198"/>
    </source>
</evidence>
<evidence type="ECO:0000256" key="12">
    <source>
        <dbReference type="SAM" id="SignalP"/>
    </source>
</evidence>
<evidence type="ECO:0000313" key="14">
    <source>
        <dbReference type="EMBL" id="KMY49014.1"/>
    </source>
</evidence>
<keyword evidence="7 11" id="KW-0472">Membrane</keyword>
<evidence type="ECO:0000256" key="6">
    <source>
        <dbReference type="ARBA" id="ARBA00023110"/>
    </source>
</evidence>
<evidence type="ECO:0000256" key="10">
    <source>
        <dbReference type="ARBA" id="ARBA00023288"/>
    </source>
</evidence>
<comment type="subcellular location">
    <subcellularLocation>
        <location evidence="2 11">Cell membrane</location>
        <topology evidence="2 11">Lipid-anchor</topology>
    </subcellularLocation>
</comment>
<evidence type="ECO:0000256" key="9">
    <source>
        <dbReference type="ARBA" id="ARBA00023235"/>
    </source>
</evidence>
<evidence type="ECO:0000256" key="8">
    <source>
        <dbReference type="ARBA" id="ARBA00023139"/>
    </source>
</evidence>
<evidence type="ECO:0000256" key="3">
    <source>
        <dbReference type="ARBA" id="ARBA00006071"/>
    </source>
</evidence>
<dbReference type="InterPro" id="IPR050245">
    <property type="entry name" value="PrsA_foldase"/>
</dbReference>
<dbReference type="SUPFAM" id="SSF109998">
    <property type="entry name" value="Triger factor/SurA peptide-binding domain-like"/>
    <property type="match status" value="1"/>
</dbReference>
<dbReference type="InterPro" id="IPR023059">
    <property type="entry name" value="Foldase_PrsA"/>
</dbReference>